<dbReference type="AlphaFoldDB" id="A0A562LMK4"/>
<dbReference type="Proteomes" id="UP000317176">
    <property type="component" value="Unassembled WGS sequence"/>
</dbReference>
<dbReference type="EMBL" id="VLKL01000003">
    <property type="protein sequence ID" value="TWI08852.1"/>
    <property type="molecule type" value="Genomic_DNA"/>
</dbReference>
<protein>
    <submittedName>
        <fullName evidence="1">Uncharacterized protein</fullName>
    </submittedName>
</protein>
<organism evidence="1 2">
    <name type="scientific">Bradyrhizobium daqingense</name>
    <dbReference type="NCBI Taxonomy" id="993502"/>
    <lineage>
        <taxon>Bacteria</taxon>
        <taxon>Pseudomonadati</taxon>
        <taxon>Pseudomonadota</taxon>
        <taxon>Alphaproteobacteria</taxon>
        <taxon>Hyphomicrobiales</taxon>
        <taxon>Nitrobacteraceae</taxon>
        <taxon>Bradyrhizobium</taxon>
    </lineage>
</organism>
<name>A0A562LMK4_9BRAD</name>
<accession>A0A562LMK4</accession>
<dbReference type="RefSeq" id="WP_145630083.1">
    <property type="nucleotide sequence ID" value="NZ_CP088014.1"/>
</dbReference>
<gene>
    <name evidence="1" type="ORF">IQ17_01676</name>
</gene>
<sequence>MTANNFVASRKHNRVFIATDAASYLDDGTITEFKSKIRAIPEWPAVITGRGNAFGLGIAARELQKRAANFDELVGIASRELPLIVEQFRLDRPFELSLAGFFRGRPMVFFIRTPGDHNSMGDWPPYLICPVAVNSTACCPRPSDELIAASGYIEPKPDDEPEAIERGLRKLLELQRRTLAEDSFPRVGGWADLTTISPDGIEQRTFHHWPEDRVGHRLSIGNREH</sequence>
<dbReference type="OrthoDB" id="8254736at2"/>
<proteinExistence type="predicted"/>
<evidence type="ECO:0000313" key="1">
    <source>
        <dbReference type="EMBL" id="TWI08852.1"/>
    </source>
</evidence>
<evidence type="ECO:0000313" key="2">
    <source>
        <dbReference type="Proteomes" id="UP000317176"/>
    </source>
</evidence>
<comment type="caution">
    <text evidence="1">The sequence shown here is derived from an EMBL/GenBank/DDBJ whole genome shotgun (WGS) entry which is preliminary data.</text>
</comment>
<keyword evidence="2" id="KW-1185">Reference proteome</keyword>
<reference evidence="1 2" key="1">
    <citation type="journal article" date="2015" name="Stand. Genomic Sci.">
        <title>Genomic Encyclopedia of Bacterial and Archaeal Type Strains, Phase III: the genomes of soil and plant-associated and newly described type strains.</title>
        <authorList>
            <person name="Whitman W.B."/>
            <person name="Woyke T."/>
            <person name="Klenk H.P."/>
            <person name="Zhou Y."/>
            <person name="Lilburn T.G."/>
            <person name="Beck B.J."/>
            <person name="De Vos P."/>
            <person name="Vandamme P."/>
            <person name="Eisen J.A."/>
            <person name="Garrity G."/>
            <person name="Hugenholtz P."/>
            <person name="Kyrpides N.C."/>
        </authorList>
    </citation>
    <scope>NUCLEOTIDE SEQUENCE [LARGE SCALE GENOMIC DNA]</scope>
    <source>
        <strain evidence="1 2">CGMCC 1.10947</strain>
    </source>
</reference>